<dbReference type="Proteomes" id="UP000235881">
    <property type="component" value="Unassembled WGS sequence"/>
</dbReference>
<dbReference type="InterPro" id="IPR012340">
    <property type="entry name" value="NA-bd_OB-fold"/>
</dbReference>
<dbReference type="GO" id="GO:0003676">
    <property type="term" value="F:nucleic acid binding"/>
    <property type="evidence" value="ECO:0007669"/>
    <property type="project" value="InterPro"/>
</dbReference>
<keyword evidence="4" id="KW-1185">Reference proteome</keyword>
<feature type="region of interest" description="Disordered" evidence="1">
    <location>
        <begin position="1"/>
        <end position="21"/>
    </location>
</feature>
<sequence length="89" mass="9689">MDKPYDESPSAPTTGDDTPVVQHQGLVIELDAGQGRGRIETTDGRQLPFHRRDVAGGAFDGLRKGDQVRFAEELGDEGPEARKVERGEV</sequence>
<accession>A0A8E2U1H6</accession>
<protein>
    <submittedName>
        <fullName evidence="3">Cold-shock protein</fullName>
    </submittedName>
</protein>
<feature type="domain" description="CSD" evidence="2">
    <location>
        <begin position="24"/>
        <end position="85"/>
    </location>
</feature>
<gene>
    <name evidence="3" type="ORF">CXK95_09635</name>
</gene>
<reference evidence="3 4" key="1">
    <citation type="submission" date="2018-01" db="EMBL/GenBank/DDBJ databases">
        <title>Denitrification phenotypes of diverse strains of Pseudomonas stutzeri.</title>
        <authorList>
            <person name="Milligan D.A."/>
            <person name="Bergaust L."/>
            <person name="Bakken L.R."/>
            <person name="Frostegard A."/>
        </authorList>
    </citation>
    <scope>NUCLEOTIDE SEQUENCE [LARGE SCALE GENOMIC DNA]</scope>
    <source>
        <strain evidence="3 4">DSM 50238</strain>
    </source>
</reference>
<dbReference type="SUPFAM" id="SSF50249">
    <property type="entry name" value="Nucleic acid-binding proteins"/>
    <property type="match status" value="1"/>
</dbReference>
<dbReference type="Gene3D" id="2.40.50.140">
    <property type="entry name" value="Nucleic acid-binding proteins"/>
    <property type="match status" value="1"/>
</dbReference>
<dbReference type="RefSeq" id="WP_102828460.1">
    <property type="nucleotide sequence ID" value="NZ_CP065721.1"/>
</dbReference>
<evidence type="ECO:0000259" key="2">
    <source>
        <dbReference type="Pfam" id="PF00313"/>
    </source>
</evidence>
<proteinExistence type="predicted"/>
<dbReference type="EMBL" id="POUK01000003">
    <property type="protein sequence ID" value="PNF76661.1"/>
    <property type="molecule type" value="Genomic_DNA"/>
</dbReference>
<evidence type="ECO:0000313" key="4">
    <source>
        <dbReference type="Proteomes" id="UP000235881"/>
    </source>
</evidence>
<dbReference type="AlphaFoldDB" id="A0A8E2U1H6"/>
<organism evidence="3 4">
    <name type="scientific">Stutzerimonas degradans</name>
    <dbReference type="NCBI Taxonomy" id="2968968"/>
    <lineage>
        <taxon>Bacteria</taxon>
        <taxon>Pseudomonadati</taxon>
        <taxon>Pseudomonadota</taxon>
        <taxon>Gammaproteobacteria</taxon>
        <taxon>Pseudomonadales</taxon>
        <taxon>Pseudomonadaceae</taxon>
        <taxon>Stutzerimonas</taxon>
    </lineage>
</organism>
<evidence type="ECO:0000313" key="3">
    <source>
        <dbReference type="EMBL" id="PNF76661.1"/>
    </source>
</evidence>
<dbReference type="InterPro" id="IPR002059">
    <property type="entry name" value="CSP_DNA-bd"/>
</dbReference>
<comment type="caution">
    <text evidence="3">The sequence shown here is derived from an EMBL/GenBank/DDBJ whole genome shotgun (WGS) entry which is preliminary data.</text>
</comment>
<name>A0A8E2U1H6_9GAMM</name>
<dbReference type="Pfam" id="PF00313">
    <property type="entry name" value="CSD"/>
    <property type="match status" value="1"/>
</dbReference>
<evidence type="ECO:0000256" key="1">
    <source>
        <dbReference type="SAM" id="MobiDB-lite"/>
    </source>
</evidence>